<dbReference type="InterPro" id="IPR036398">
    <property type="entry name" value="CA_dom_sf"/>
</dbReference>
<dbReference type="Gene3D" id="3.10.200.10">
    <property type="entry name" value="Alpha carbonic anhydrase"/>
    <property type="match status" value="1"/>
</dbReference>
<evidence type="ECO:0000313" key="10">
    <source>
        <dbReference type="Proteomes" id="UP000237846"/>
    </source>
</evidence>
<sequence length="248" mass="26556">MPSPVPEESPMTLGPSRTEPRPDRAGRRQSPIDIDPAGAQYVPSLPGIAFAFGPSALTLGTVRPATHAPGCDRDDEENIAARPSHGSATAVVTDAHRNLVYELDEVHWHAPAEHTVAGHRFPLEAHLKYHRTGEPSDAMVVAVLVEPGPAHPVLDQVIAAFPEPGEAQRHVPLFDLAALLPASRGSYRYSGSLTTCEYGEGVWWVVLAEPVTAAEAQIGAFAKRIGPNARPVQPPHERAVYTDLPPKG</sequence>
<keyword evidence="5" id="KW-0456">Lyase</keyword>
<comment type="caution">
    <text evidence="9">The sequence shown here is derived from an EMBL/GenBank/DDBJ whole genome shotgun (WGS) entry which is preliminary data.</text>
</comment>
<evidence type="ECO:0000256" key="2">
    <source>
        <dbReference type="ARBA" id="ARBA00012925"/>
    </source>
</evidence>
<dbReference type="Proteomes" id="UP000237846">
    <property type="component" value="Unassembled WGS sequence"/>
</dbReference>
<dbReference type="PANTHER" id="PTHR18952">
    <property type="entry name" value="CARBONIC ANHYDRASE"/>
    <property type="match status" value="1"/>
</dbReference>
<evidence type="ECO:0000256" key="6">
    <source>
        <dbReference type="ARBA" id="ARBA00048348"/>
    </source>
</evidence>
<dbReference type="SUPFAM" id="SSF51069">
    <property type="entry name" value="Carbonic anhydrase"/>
    <property type="match status" value="1"/>
</dbReference>
<dbReference type="InterPro" id="IPR023561">
    <property type="entry name" value="Carbonic_anhydrase_a-class"/>
</dbReference>
<reference evidence="9 10" key="1">
    <citation type="submission" date="2018-03" db="EMBL/GenBank/DDBJ databases">
        <title>Genomic Encyclopedia of Archaeal and Bacterial Type Strains, Phase II (KMG-II): from individual species to whole genera.</title>
        <authorList>
            <person name="Goeker M."/>
        </authorList>
    </citation>
    <scope>NUCLEOTIDE SEQUENCE [LARGE SCALE GENOMIC DNA]</scope>
    <source>
        <strain evidence="9 10">DSM 45601</strain>
    </source>
</reference>
<feature type="region of interest" description="Disordered" evidence="7">
    <location>
        <begin position="229"/>
        <end position="248"/>
    </location>
</feature>
<dbReference type="EC" id="4.2.1.1" evidence="2"/>
<evidence type="ECO:0000256" key="3">
    <source>
        <dbReference type="ARBA" id="ARBA00022723"/>
    </source>
</evidence>
<dbReference type="AlphaFoldDB" id="A0A2T0Q4V0"/>
<dbReference type="GO" id="GO:0008270">
    <property type="term" value="F:zinc ion binding"/>
    <property type="evidence" value="ECO:0007669"/>
    <property type="project" value="InterPro"/>
</dbReference>
<name>A0A2T0Q4V0_9ACTN</name>
<comment type="similarity">
    <text evidence="1">Belongs to the alpha-carbonic anhydrase family.</text>
</comment>
<dbReference type="PANTHER" id="PTHR18952:SF265">
    <property type="entry name" value="CARBONIC ANHYDRASE"/>
    <property type="match status" value="1"/>
</dbReference>
<feature type="domain" description="Alpha-carbonic anhydrase" evidence="8">
    <location>
        <begin position="1"/>
        <end position="244"/>
    </location>
</feature>
<dbReference type="GO" id="GO:0004089">
    <property type="term" value="F:carbonate dehydratase activity"/>
    <property type="evidence" value="ECO:0007669"/>
    <property type="project" value="UniProtKB-EC"/>
</dbReference>
<comment type="catalytic activity">
    <reaction evidence="6">
        <text>hydrogencarbonate + H(+) = CO2 + H2O</text>
        <dbReference type="Rhea" id="RHEA:10748"/>
        <dbReference type="ChEBI" id="CHEBI:15377"/>
        <dbReference type="ChEBI" id="CHEBI:15378"/>
        <dbReference type="ChEBI" id="CHEBI:16526"/>
        <dbReference type="ChEBI" id="CHEBI:17544"/>
        <dbReference type="EC" id="4.2.1.1"/>
    </reaction>
</comment>
<dbReference type="EMBL" id="PVZC01000004">
    <property type="protein sequence ID" value="PRX98848.1"/>
    <property type="molecule type" value="Genomic_DNA"/>
</dbReference>
<keyword evidence="10" id="KW-1185">Reference proteome</keyword>
<dbReference type="PROSITE" id="PS51144">
    <property type="entry name" value="ALPHA_CA_2"/>
    <property type="match status" value="1"/>
</dbReference>
<protein>
    <recommendedName>
        <fullName evidence="2">carbonic anhydrase</fullName>
        <ecNumber evidence="2">4.2.1.1</ecNumber>
    </recommendedName>
</protein>
<evidence type="ECO:0000256" key="7">
    <source>
        <dbReference type="SAM" id="MobiDB-lite"/>
    </source>
</evidence>
<accession>A0A2T0Q4V0</accession>
<feature type="region of interest" description="Disordered" evidence="7">
    <location>
        <begin position="1"/>
        <end position="38"/>
    </location>
</feature>
<gene>
    <name evidence="9" type="ORF">CLV72_104428</name>
</gene>
<evidence type="ECO:0000256" key="1">
    <source>
        <dbReference type="ARBA" id="ARBA00010718"/>
    </source>
</evidence>
<dbReference type="CDD" id="cd03124">
    <property type="entry name" value="alpha_CA_prokaryotic_like"/>
    <property type="match status" value="1"/>
</dbReference>
<dbReference type="SMART" id="SM01057">
    <property type="entry name" value="Carb_anhydrase"/>
    <property type="match status" value="1"/>
</dbReference>
<evidence type="ECO:0000259" key="8">
    <source>
        <dbReference type="PROSITE" id="PS51144"/>
    </source>
</evidence>
<keyword evidence="4" id="KW-0862">Zinc</keyword>
<dbReference type="InterPro" id="IPR041891">
    <property type="entry name" value="Alpha_CA_prokaryot-like"/>
</dbReference>
<evidence type="ECO:0000256" key="5">
    <source>
        <dbReference type="ARBA" id="ARBA00023239"/>
    </source>
</evidence>
<evidence type="ECO:0000256" key="4">
    <source>
        <dbReference type="ARBA" id="ARBA00022833"/>
    </source>
</evidence>
<dbReference type="InterPro" id="IPR001148">
    <property type="entry name" value="CA_dom"/>
</dbReference>
<dbReference type="Pfam" id="PF00194">
    <property type="entry name" value="Carb_anhydrase"/>
    <property type="match status" value="1"/>
</dbReference>
<keyword evidence="3" id="KW-0479">Metal-binding</keyword>
<organism evidence="9 10">
    <name type="scientific">Allonocardiopsis opalescens</name>
    <dbReference type="NCBI Taxonomy" id="1144618"/>
    <lineage>
        <taxon>Bacteria</taxon>
        <taxon>Bacillati</taxon>
        <taxon>Actinomycetota</taxon>
        <taxon>Actinomycetes</taxon>
        <taxon>Streptosporangiales</taxon>
        <taxon>Allonocardiopsis</taxon>
    </lineage>
</organism>
<proteinExistence type="inferred from homology"/>
<evidence type="ECO:0000313" key="9">
    <source>
        <dbReference type="EMBL" id="PRX98848.1"/>
    </source>
</evidence>